<organism evidence="2 3">
    <name type="scientific">Purpureocillium lilacinum</name>
    <name type="common">Paecilomyces lilacinus</name>
    <dbReference type="NCBI Taxonomy" id="33203"/>
    <lineage>
        <taxon>Eukaryota</taxon>
        <taxon>Fungi</taxon>
        <taxon>Dikarya</taxon>
        <taxon>Ascomycota</taxon>
        <taxon>Pezizomycotina</taxon>
        <taxon>Sordariomycetes</taxon>
        <taxon>Hypocreomycetidae</taxon>
        <taxon>Hypocreales</taxon>
        <taxon>Ophiocordycipitaceae</taxon>
        <taxon>Purpureocillium</taxon>
    </lineage>
</organism>
<evidence type="ECO:0000256" key="1">
    <source>
        <dbReference type="SAM" id="MobiDB-lite"/>
    </source>
</evidence>
<feature type="compositionally biased region" description="Polar residues" evidence="1">
    <location>
        <begin position="210"/>
        <end position="221"/>
    </location>
</feature>
<accession>A0ABR0BDM1</accession>
<feature type="compositionally biased region" description="Pro residues" evidence="1">
    <location>
        <begin position="143"/>
        <end position="152"/>
    </location>
</feature>
<feature type="compositionally biased region" description="Acidic residues" evidence="1">
    <location>
        <begin position="166"/>
        <end position="177"/>
    </location>
</feature>
<name>A0ABR0BDM1_PURLI</name>
<dbReference type="EMBL" id="JAWRVI010000256">
    <property type="protein sequence ID" value="KAK4069842.1"/>
    <property type="molecule type" value="Genomic_DNA"/>
</dbReference>
<feature type="region of interest" description="Disordered" evidence="1">
    <location>
        <begin position="130"/>
        <end position="221"/>
    </location>
</feature>
<gene>
    <name evidence="2" type="ORF">Purlil1_13608</name>
</gene>
<protein>
    <recommendedName>
        <fullName evidence="4">Clr5 domain-containing protein</fullName>
    </recommendedName>
</protein>
<evidence type="ECO:0008006" key="4">
    <source>
        <dbReference type="Google" id="ProtNLM"/>
    </source>
</evidence>
<reference evidence="2 3" key="1">
    <citation type="journal article" date="2024" name="Microbiol. Resour. Announc.">
        <title>Genome annotations for the ascomycete fungi Trichoderma harzianum, Trichoderma aggressivum, and Purpureocillium lilacinum.</title>
        <authorList>
            <person name="Beijen E.P.W."/>
            <person name="Ohm R.A."/>
        </authorList>
    </citation>
    <scope>NUCLEOTIDE SEQUENCE [LARGE SCALE GENOMIC DNA]</scope>
    <source>
        <strain evidence="2 3">CBS 150709</strain>
    </source>
</reference>
<keyword evidence="3" id="KW-1185">Reference proteome</keyword>
<sequence length="221" mass="24904">MKIYMSFMTKKHWESVRDEFNLRRHDTNIAQLVNDMPEEWRKEVLRQLDRNGVPVDEAWELLQRDSLLNDPNHVFPLVATPWLLGRLPESMTTCNLIDNEDPIWGPCGCNSGGYGSGVWRLILDHEIPPERSQTAKPMRLRPRPPTPLPPMHPLEDGLQDTSPSDSDFDISSEEYLSEYDSSSSSSSGPEAVPTTDWYDWSPGTSPPTSPALTAATNLSSP</sequence>
<dbReference type="Proteomes" id="UP001287286">
    <property type="component" value="Unassembled WGS sequence"/>
</dbReference>
<evidence type="ECO:0000313" key="2">
    <source>
        <dbReference type="EMBL" id="KAK4069842.1"/>
    </source>
</evidence>
<proteinExistence type="predicted"/>
<comment type="caution">
    <text evidence="2">The sequence shown here is derived from an EMBL/GenBank/DDBJ whole genome shotgun (WGS) entry which is preliminary data.</text>
</comment>
<evidence type="ECO:0000313" key="3">
    <source>
        <dbReference type="Proteomes" id="UP001287286"/>
    </source>
</evidence>
<feature type="compositionally biased region" description="Low complexity" evidence="1">
    <location>
        <begin position="178"/>
        <end position="187"/>
    </location>
</feature>